<evidence type="ECO:0000313" key="1">
    <source>
        <dbReference type="EMBL" id="VVT29822.1"/>
    </source>
</evidence>
<organism evidence="1 2">
    <name type="scientific">Sphingomonas aurantiaca</name>
    <dbReference type="NCBI Taxonomy" id="185949"/>
    <lineage>
        <taxon>Bacteria</taxon>
        <taxon>Pseudomonadati</taxon>
        <taxon>Pseudomonadota</taxon>
        <taxon>Alphaproteobacteria</taxon>
        <taxon>Sphingomonadales</taxon>
        <taxon>Sphingomonadaceae</taxon>
        <taxon>Sphingomonas</taxon>
    </lineage>
</organism>
<gene>
    <name evidence="1" type="ORF">SPHINGO391_510181</name>
</gene>
<dbReference type="EMBL" id="CABVLI010000047">
    <property type="protein sequence ID" value="VVT29822.1"/>
    <property type="molecule type" value="Genomic_DNA"/>
</dbReference>
<accession>A0A5E8AFU3</accession>
<sequence>MILFAFALQAAPTPIIDWQPFPIQRTPDGGLYDRTSATRKDGVINTWVRFVNMELKGVNQAGQQMDTRLEIDCGKPRMRMLAIRVVRPDGIILNSTVPGPNELGWRTMRVGMRRYDIRAGLCSRVR</sequence>
<reference evidence="1 2" key="1">
    <citation type="submission" date="2019-09" db="EMBL/GenBank/DDBJ databases">
        <authorList>
            <person name="Dittami M. S."/>
        </authorList>
    </citation>
    <scope>NUCLEOTIDE SEQUENCE [LARGE SCALE GENOMIC DNA]</scope>
    <source>
        <strain evidence="1">SPHINGO391</strain>
    </source>
</reference>
<dbReference type="Proteomes" id="UP000326857">
    <property type="component" value="Unassembled WGS sequence"/>
</dbReference>
<evidence type="ECO:0000313" key="2">
    <source>
        <dbReference type="Proteomes" id="UP000326857"/>
    </source>
</evidence>
<protein>
    <submittedName>
        <fullName evidence="1">Uncharacterized protein</fullName>
    </submittedName>
</protein>
<dbReference type="AlphaFoldDB" id="A0A5E8AFU3"/>
<proteinExistence type="predicted"/>
<name>A0A5E8AFU3_9SPHN</name>